<proteinExistence type="predicted"/>
<dbReference type="EMBL" id="BIFS01000002">
    <property type="protein sequence ID" value="GCE23664.1"/>
    <property type="molecule type" value="Genomic_DNA"/>
</dbReference>
<reference evidence="2" key="1">
    <citation type="submission" date="2018-12" db="EMBL/GenBank/DDBJ databases">
        <title>Tengunoibacter tsumagoiensis gen. nov., sp. nov., Dictyobacter kobayashii sp. nov., D. alpinus sp. nov., and D. joshuensis sp. nov. and description of Dictyobacteraceae fam. nov. within the order Ktedonobacterales isolated from Tengu-no-mugimeshi.</title>
        <authorList>
            <person name="Wang C.M."/>
            <person name="Zheng Y."/>
            <person name="Sakai Y."/>
            <person name="Toyoda A."/>
            <person name="Minakuchi Y."/>
            <person name="Abe K."/>
            <person name="Yokota A."/>
            <person name="Yabe S."/>
        </authorList>
    </citation>
    <scope>NUCLEOTIDE SEQUENCE [LARGE SCALE GENOMIC DNA]</scope>
    <source>
        <strain evidence="2">Uno11</strain>
    </source>
</reference>
<gene>
    <name evidence="1" type="ORF">KDK_74640</name>
</gene>
<organism evidence="1 2">
    <name type="scientific">Dictyobacter kobayashii</name>
    <dbReference type="NCBI Taxonomy" id="2014872"/>
    <lineage>
        <taxon>Bacteria</taxon>
        <taxon>Bacillati</taxon>
        <taxon>Chloroflexota</taxon>
        <taxon>Ktedonobacteria</taxon>
        <taxon>Ktedonobacterales</taxon>
        <taxon>Dictyobacteraceae</taxon>
        <taxon>Dictyobacter</taxon>
    </lineage>
</organism>
<dbReference type="Proteomes" id="UP000287188">
    <property type="component" value="Unassembled WGS sequence"/>
</dbReference>
<sequence>MDQTSWLRLENELNIAAQQLTQPDEIRWGVSALTAHGLVIRALSKQNTTLAAGLLTFWRMATQALYGRNAIPPVRSISA</sequence>
<name>A0A402AX84_9CHLR</name>
<keyword evidence="2" id="KW-1185">Reference proteome</keyword>
<evidence type="ECO:0000313" key="2">
    <source>
        <dbReference type="Proteomes" id="UP000287188"/>
    </source>
</evidence>
<comment type="caution">
    <text evidence="1">The sequence shown here is derived from an EMBL/GenBank/DDBJ whole genome shotgun (WGS) entry which is preliminary data.</text>
</comment>
<protein>
    <submittedName>
        <fullName evidence="1">Uncharacterized protein</fullName>
    </submittedName>
</protein>
<accession>A0A402AX84</accession>
<dbReference type="AlphaFoldDB" id="A0A402AX84"/>
<evidence type="ECO:0000313" key="1">
    <source>
        <dbReference type="EMBL" id="GCE23664.1"/>
    </source>
</evidence>